<dbReference type="OrthoDB" id="9758243at2"/>
<dbReference type="InterPro" id="IPR040980">
    <property type="entry name" value="SWI2_SNF2"/>
</dbReference>
<name>A0A4Y8X2T3_9MICC</name>
<dbReference type="EMBL" id="JACHMC010000001">
    <property type="protein sequence ID" value="MBB4881906.1"/>
    <property type="molecule type" value="Genomic_DNA"/>
</dbReference>
<dbReference type="Pfam" id="PF22679">
    <property type="entry name" value="T1R_D3-like"/>
    <property type="match status" value="1"/>
</dbReference>
<dbReference type="PANTHER" id="PTHR42927">
    <property type="entry name" value="HELICASE SUPERFAMILY 1 AND 2 DOMAIN-CONTAINING PROTEIN"/>
    <property type="match status" value="1"/>
</dbReference>
<dbReference type="GO" id="GO:0009035">
    <property type="term" value="F:type I site-specific deoxyribonuclease activity"/>
    <property type="evidence" value="ECO:0007669"/>
    <property type="project" value="UniProtKB-EC"/>
</dbReference>
<evidence type="ECO:0000313" key="2">
    <source>
        <dbReference type="EMBL" id="MBB4881906.1"/>
    </source>
</evidence>
<feature type="domain" description="Helicase ATP-binding" evidence="1">
    <location>
        <begin position="286"/>
        <end position="524"/>
    </location>
</feature>
<organism evidence="2 3">
    <name type="scientific">Micrococcus flavus</name>
    <dbReference type="NCBI Taxonomy" id="384602"/>
    <lineage>
        <taxon>Bacteria</taxon>
        <taxon>Bacillati</taxon>
        <taxon>Actinomycetota</taxon>
        <taxon>Actinomycetes</taxon>
        <taxon>Micrococcales</taxon>
        <taxon>Micrococcaceae</taxon>
        <taxon>Micrococcus</taxon>
    </lineage>
</organism>
<evidence type="ECO:0000313" key="3">
    <source>
        <dbReference type="Proteomes" id="UP000560081"/>
    </source>
</evidence>
<dbReference type="PANTHER" id="PTHR42927:SF1">
    <property type="entry name" value="HELICASE SUPERFAMILY 1 AND 2 DOMAIN-CONTAINING PROTEIN"/>
    <property type="match status" value="1"/>
</dbReference>
<dbReference type="Pfam" id="PF18766">
    <property type="entry name" value="SWI2_SNF2"/>
    <property type="match status" value="1"/>
</dbReference>
<dbReference type="Proteomes" id="UP000560081">
    <property type="component" value="Unassembled WGS sequence"/>
</dbReference>
<dbReference type="InterPro" id="IPR055180">
    <property type="entry name" value="HsdR_RecA-like_helicase_dom_2"/>
</dbReference>
<dbReference type="Gene3D" id="3.90.1570.50">
    <property type="match status" value="1"/>
</dbReference>
<evidence type="ECO:0000259" key="1">
    <source>
        <dbReference type="SMART" id="SM00487"/>
    </source>
</evidence>
<proteinExistence type="predicted"/>
<dbReference type="SUPFAM" id="SSF52540">
    <property type="entry name" value="P-loop containing nucleoside triphosphate hydrolases"/>
    <property type="match status" value="1"/>
</dbReference>
<dbReference type="SMART" id="SM00487">
    <property type="entry name" value="DEXDc"/>
    <property type="match status" value="1"/>
</dbReference>
<comment type="caution">
    <text evidence="2">The sequence shown here is derived from an EMBL/GenBank/DDBJ whole genome shotgun (WGS) entry which is preliminary data.</text>
</comment>
<dbReference type="AlphaFoldDB" id="A0A4Y8X2T3"/>
<keyword evidence="3" id="KW-1185">Reference proteome</keyword>
<dbReference type="GO" id="GO:0009307">
    <property type="term" value="P:DNA restriction-modification system"/>
    <property type="evidence" value="ECO:0007669"/>
    <property type="project" value="UniProtKB-KW"/>
</dbReference>
<protein>
    <submittedName>
        <fullName evidence="2">Type I restriction enzyme R subunit</fullName>
        <ecNumber evidence="2">3.1.21.3</ecNumber>
    </submittedName>
</protein>
<dbReference type="EC" id="3.1.21.3" evidence="2"/>
<dbReference type="InterPro" id="IPR014001">
    <property type="entry name" value="Helicase_ATP-bd"/>
</dbReference>
<keyword evidence="2" id="KW-0378">Hydrolase</keyword>
<dbReference type="Gene3D" id="3.40.50.300">
    <property type="entry name" value="P-loop containing nucleotide triphosphate hydrolases"/>
    <property type="match status" value="3"/>
</dbReference>
<sequence>MSTPHLLPEAAFERTICEHLADHGWLHSPNDEGYDRVRALYPQDLYDFVAESQPEVWAQLVDATASSATQQNQRERLLRTLTTQLDNPNPKVGGTITTLRRGLTDPVRGTVRLAYPKPVTEKNPEAARQYAAMRVRVMQQVHFHPTSGESVDLVLFVNGIPVATLELKTDLTQTAQDAVKQYRDRNHRATPLFGHGTRAVVHFAVSDREVMMATQLDGQGTAFLPFNLGHDGGAGNPPNPDGSDTAYLWQRVLDKDAWLGILQKFVFTEEKTRTDAATGKRTVSRRIIFPRYHQWEAVTAVLEDAAERGAGQKYLIEHSAGSGKTNTIAWTAHQLLRLHRGGVKEFDSVIVVTDRTVLDDQLQRAILAIETTPGTVVAVNDRTVHAAGHTSKSQLVADTLQRGNRILVVTLQTFPSVLQALQDEPALAGRRYAVVADEAHSSQTGTAAAKLRRVLSPAEQADLDDGGEVDVEAVLAAEVGASGPAANISYLAFTATPKPKTLELFGRPGEQRYENGEPIPVSFHRYPMKQAIQEGFILDVLQNYTTYETAFQLARLSETGQLEEFHARGRLPEGMAGEEVDQEAAASQLRRWVKLHPETIGQKVEIIVEHFRANVAHLLKGRAKAMVVTDSRLAALRYKTAMDAYLAGRPELGYDTLVAFSGEVRDPDTPGVDPVTEARANPGAPADLAAALDTDDYAVMIVANKYQTGFDQPKLSALYVDKKLDGVLAVQTLSRLNRTMTGKHKTFVLDFVNSEEDILAAFRPYYEGAELEKVTDPARLAEVMVKLDGSGLYTPEEMDAFVIAMVSGEGEQRLKGLLNPVVARFLAEVADAQQREDGPRLEELRIQRKDVRTYLKLYDFLSQVYRFHGTEYLRHAYYLRALDRYLPSVGERAEVVDISDVRLVGIRQDEVGTADLRIDRTEALQPSEGAGSAMVRQKKIGPLDEVIQRLNEAFAGAGFDLVEADSLSRRTVGRVKEREEIRRQAMDNTEAQFVGGGDVDSAITLAMWELVQNQAGMSEFLNRDGDEQRAIRADFARAVWLAVRAELETDATPDAFVREREGARDAFVRETGGGVTATTYPAPRQADDPTVTRGRH</sequence>
<dbReference type="Pfam" id="PF04313">
    <property type="entry name" value="HSDR_N"/>
    <property type="match status" value="1"/>
</dbReference>
<dbReference type="InterPro" id="IPR027417">
    <property type="entry name" value="P-loop_NTPase"/>
</dbReference>
<accession>A0A4Y8X2T3</accession>
<gene>
    <name evidence="2" type="ORF">BJ976_000257</name>
</gene>
<dbReference type="InterPro" id="IPR007409">
    <property type="entry name" value="Restrct_endonuc_type1_HsdR_N"/>
</dbReference>
<dbReference type="GO" id="GO:0005524">
    <property type="term" value="F:ATP binding"/>
    <property type="evidence" value="ECO:0007669"/>
    <property type="project" value="UniProtKB-KW"/>
</dbReference>
<dbReference type="RefSeq" id="WP_135029284.1">
    <property type="nucleotide sequence ID" value="NZ_BMLA01000003.1"/>
</dbReference>
<reference evidence="2 3" key="1">
    <citation type="submission" date="2020-08" db="EMBL/GenBank/DDBJ databases">
        <title>Sequencing the genomes of 1000 actinobacteria strains.</title>
        <authorList>
            <person name="Klenk H.-P."/>
        </authorList>
    </citation>
    <scope>NUCLEOTIDE SEQUENCE [LARGE SCALE GENOMIC DNA]</scope>
    <source>
        <strain evidence="2 3">DSM 19079</strain>
    </source>
</reference>
<dbReference type="GO" id="GO:0003677">
    <property type="term" value="F:DNA binding"/>
    <property type="evidence" value="ECO:0007669"/>
    <property type="project" value="UniProtKB-KW"/>
</dbReference>